<organism evidence="2 3">
    <name type="scientific">Finegoldia magna</name>
    <name type="common">Peptostreptococcus magnus</name>
    <dbReference type="NCBI Taxonomy" id="1260"/>
    <lineage>
        <taxon>Bacteria</taxon>
        <taxon>Bacillati</taxon>
        <taxon>Bacillota</taxon>
        <taxon>Tissierellia</taxon>
        <taxon>Tissierellales</taxon>
        <taxon>Peptoniphilaceae</taxon>
        <taxon>Finegoldia</taxon>
    </lineage>
</organism>
<evidence type="ECO:0000313" key="3">
    <source>
        <dbReference type="Proteomes" id="UP000215361"/>
    </source>
</evidence>
<comment type="caution">
    <text evidence="2">The sequence shown here is derived from an EMBL/GenBank/DDBJ whole genome shotgun (WGS) entry which is preliminary data.</text>
</comment>
<feature type="domain" description="Apea-like HEPN" evidence="1">
    <location>
        <begin position="340"/>
        <end position="488"/>
    </location>
</feature>
<evidence type="ECO:0000259" key="1">
    <source>
        <dbReference type="Pfam" id="PF18739"/>
    </source>
</evidence>
<dbReference type="InterPro" id="IPR041229">
    <property type="entry name" value="HEPN_Apea"/>
</dbReference>
<dbReference type="Pfam" id="PF18739">
    <property type="entry name" value="HEPN_Apea"/>
    <property type="match status" value="1"/>
</dbReference>
<protein>
    <recommendedName>
        <fullName evidence="1">Apea-like HEPN domain-containing protein</fullName>
    </recommendedName>
</protein>
<dbReference type="RefSeq" id="WP_094202927.1">
    <property type="nucleotide sequence ID" value="NZ_NDYI01000022.1"/>
</dbReference>
<dbReference type="EMBL" id="NDYI01000022">
    <property type="protein sequence ID" value="OXZ36936.1"/>
    <property type="molecule type" value="Genomic_DNA"/>
</dbReference>
<proteinExistence type="predicted"/>
<accession>A0A233VX12</accession>
<reference evidence="3" key="1">
    <citation type="submission" date="2017-04" db="EMBL/GenBank/DDBJ databases">
        <title>Finegoldia magna isolated from orthopedic joint implant-associated infections.</title>
        <authorList>
            <person name="Bjorklund S."/>
            <person name="Bruggemann H."/>
            <person name="Jensen A."/>
            <person name="Hellmark B."/>
            <person name="Soderquist B."/>
        </authorList>
    </citation>
    <scope>NUCLEOTIDE SEQUENCE [LARGE SCALE GENOMIC DNA]</scope>
    <source>
        <strain evidence="3">08T492</strain>
    </source>
</reference>
<name>A0A233VX12_FINMA</name>
<gene>
    <name evidence="2" type="ORF">B9N56_07560</name>
</gene>
<dbReference type="Proteomes" id="UP000215361">
    <property type="component" value="Unassembled WGS sequence"/>
</dbReference>
<dbReference type="AlphaFoldDB" id="A0A233VX12"/>
<evidence type="ECO:0000313" key="2">
    <source>
        <dbReference type="EMBL" id="OXZ36936.1"/>
    </source>
</evidence>
<sequence>MGNINNFRLNNNYKTNGMWALELEDLFEKNSMFISDKVIPGTIEISEGRINLDLNGSFNKFGSNFRTNIYRIYGYLSSGLFVILENCFICNHNFSVPGYVVEKYFANIGYVLDKNPVHNNFKLEEKIMATQVNFGIDYLDIWYDIDLPWCEKSGDLKAITIHYNNDFFENNKYEILDGKFILSLKNDHKINNRIYEGAQVKVKPYISIYTKNYNEVEITSFFEIANWVLKLIDFLTQTYGKYTYFELYLEDEINRMRMEKLENGDYKYYSPIYNGRFLFRQALVEAPKLKTDSLRLSDIKDEYGDLLKEWFEEKDNLQYIIDLYYQNMNLSLGIETIVVNQIKMLETYYDNFLQGKEENTQNKDLKFKQAKDKIKKFMDNSETEESVKEKINTILNKNQKNNITLREKLAIILDELPDELKIVFFEITPNWDEDTNFIFNFSKRLKDTRNFYTHGANNHRNTSRFSNIDEFLKVNSVLNYVIYYLILKILYRENMDKRIFQYPFLKAKTRLV</sequence>